<dbReference type="Pfam" id="PF12895">
    <property type="entry name" value="ANAPC3"/>
    <property type="match status" value="1"/>
</dbReference>
<dbReference type="Gene3D" id="1.25.40.10">
    <property type="entry name" value="Tetratricopeptide repeat domain"/>
    <property type="match status" value="4"/>
</dbReference>
<sequence length="870" mass="97115">YPYSDLEGTSSIRNFQDGDVLQFFREFFRKVLKKRRDFLSFFVSERQNTPGRGGPTLGNPTDKKMLVQEPVQAAIWHCLNHYAYNDAIFLAERLKAEVDSEETIYLLATCYYRSGKPHQAYALLKNSSSPQCKFLLAKCCIDLQRLSEAESVLTGGELGRSKSLDDVTKEFGEAACFALMLIATVCFSTERHQRGVEASRKALKLNPFLWSVFEQLCRRGDRPDPNKTFNLAAFNSMGNITGSNPVINYVNSQIVPPSNELSPQSTDISMESNKSVGASTPVQVVNMGNMCMSGVRAFTPEVSPLPLPVVARPKRAIRYRNIFAGTLSPVAPSFGVIPVDASGGNDSFSPMTLTEMNVQKSLTKRQIVRKERPLQQTQSIYAQPLNTTPSGAPPVSSNIHVQPSVRRSSRIFTNSYAVKENTKSPSHNKFATPKSPSRKTKSRLAKQALSRTNNCSELNDRNSRSNSLESAGSLIESPTIMASNCSSIFGKSATDHATTLQKHSLEGLITLMRELGQGFLYLSQFECKKAIEVFKSLSPHHQNTGWVLTLIGKAYFESADFKQACRTFSEVRKLEPERCSHMEIYSTALWHLQKESALSALAQDLVALDKNCPEAWCAAGNCFSLQKDHDIAIKYFQRAVQVDPNFAYAYTLLGHEYVSTEELEKGMSCFRNAVRLDTRHYNAWYGIGTIYSKQEKFQLAELHFKRALSVNPNNCVLMCHIGVVQLALQRKEEALETLNKAIVLEPNNPLCKFHRASILASCNRHQEALIELDQLKELVPKESLVYFLAGKVHKKLGNTHLALMHFSWATDLDPKGATSQIKEAIDPGISHSHDIVDDSTTEELLQRTPSQDAPGEQNQDSDESFLSEEV</sequence>
<comment type="subcellular location">
    <subcellularLocation>
        <location evidence="1">Nucleus</location>
    </subcellularLocation>
</comment>
<keyword evidence="3 7" id="KW-0802">TPR repeat</keyword>
<dbReference type="GO" id="GO:0005737">
    <property type="term" value="C:cytoplasm"/>
    <property type="evidence" value="ECO:0007669"/>
    <property type="project" value="TreeGrafter"/>
</dbReference>
<evidence type="ECO:0000256" key="4">
    <source>
        <dbReference type="ARBA" id="ARBA00023242"/>
    </source>
</evidence>
<dbReference type="AlphaFoldDB" id="A0A0A9W3T4"/>
<evidence type="ECO:0000256" key="6">
    <source>
        <dbReference type="ARBA" id="ARBA00039307"/>
    </source>
</evidence>
<dbReference type="InterPro" id="IPR019734">
    <property type="entry name" value="TPR_rpt"/>
</dbReference>
<dbReference type="PROSITE" id="PS50293">
    <property type="entry name" value="TPR_REGION"/>
    <property type="match status" value="1"/>
</dbReference>
<feature type="region of interest" description="Disordered" evidence="8">
    <location>
        <begin position="827"/>
        <end position="870"/>
    </location>
</feature>
<dbReference type="SMART" id="SM00028">
    <property type="entry name" value="TPR"/>
    <property type="match status" value="8"/>
</dbReference>
<feature type="repeat" description="TPR" evidence="7">
    <location>
        <begin position="647"/>
        <end position="680"/>
    </location>
</feature>
<evidence type="ECO:0000256" key="7">
    <source>
        <dbReference type="PROSITE-ProRule" id="PRU00339"/>
    </source>
</evidence>
<dbReference type="GO" id="GO:0016567">
    <property type="term" value="P:protein ubiquitination"/>
    <property type="evidence" value="ECO:0007669"/>
    <property type="project" value="TreeGrafter"/>
</dbReference>
<feature type="repeat" description="TPR" evidence="7">
    <location>
        <begin position="613"/>
        <end position="646"/>
    </location>
</feature>
<proteinExistence type="inferred from homology"/>
<evidence type="ECO:0000256" key="8">
    <source>
        <dbReference type="SAM" id="MobiDB-lite"/>
    </source>
</evidence>
<protein>
    <recommendedName>
        <fullName evidence="6">Cell division cycle protein 27 homolog</fullName>
    </recommendedName>
</protein>
<feature type="repeat" description="TPR" evidence="7">
    <location>
        <begin position="545"/>
        <end position="578"/>
    </location>
</feature>
<evidence type="ECO:0000256" key="2">
    <source>
        <dbReference type="ARBA" id="ARBA00022737"/>
    </source>
</evidence>
<dbReference type="Pfam" id="PF13181">
    <property type="entry name" value="TPR_8"/>
    <property type="match status" value="2"/>
</dbReference>
<dbReference type="PROSITE" id="PS50005">
    <property type="entry name" value="TPR"/>
    <property type="match status" value="6"/>
</dbReference>
<evidence type="ECO:0000256" key="1">
    <source>
        <dbReference type="ARBA" id="ARBA00004123"/>
    </source>
</evidence>
<dbReference type="GO" id="GO:0005680">
    <property type="term" value="C:anaphase-promoting complex"/>
    <property type="evidence" value="ECO:0007669"/>
    <property type="project" value="TreeGrafter"/>
</dbReference>
<reference evidence="9" key="1">
    <citation type="journal article" date="2014" name="PLoS ONE">
        <title>Transcriptome-Based Identification of ABC Transporters in the Western Tarnished Plant Bug Lygus hesperus.</title>
        <authorList>
            <person name="Hull J.J."/>
            <person name="Chaney K."/>
            <person name="Geib S.M."/>
            <person name="Fabrick J.A."/>
            <person name="Brent C.S."/>
            <person name="Walsh D."/>
            <person name="Lavine L.C."/>
        </authorList>
    </citation>
    <scope>NUCLEOTIDE SEQUENCE</scope>
</reference>
<dbReference type="FunFam" id="1.25.40.10:FF:000018">
    <property type="entry name" value="Cell division cycle protein 27 homolog B"/>
    <property type="match status" value="1"/>
</dbReference>
<evidence type="ECO:0000313" key="9">
    <source>
        <dbReference type="EMBL" id="JAG02494.1"/>
    </source>
</evidence>
<evidence type="ECO:0000256" key="3">
    <source>
        <dbReference type="ARBA" id="ARBA00022803"/>
    </source>
</evidence>
<dbReference type="PANTHER" id="PTHR12558">
    <property type="entry name" value="CELL DIVISION CYCLE 16,23,27"/>
    <property type="match status" value="1"/>
</dbReference>
<keyword evidence="4" id="KW-0539">Nucleus</keyword>
<accession>A0A0A9W3T4</accession>
<feature type="repeat" description="TPR" evidence="7">
    <location>
        <begin position="715"/>
        <end position="748"/>
    </location>
</feature>
<dbReference type="PANTHER" id="PTHR12558:SF13">
    <property type="entry name" value="CELL DIVISION CYCLE PROTEIN 27 HOMOLOG"/>
    <property type="match status" value="1"/>
</dbReference>
<comment type="similarity">
    <text evidence="5">Belongs to the APC3/CDC27 family.</text>
</comment>
<reference evidence="9" key="2">
    <citation type="submission" date="2014-07" db="EMBL/GenBank/DDBJ databases">
        <authorList>
            <person name="Hull J."/>
        </authorList>
    </citation>
    <scope>NUCLEOTIDE SEQUENCE</scope>
</reference>
<gene>
    <name evidence="9" type="ORF">CM83_60220</name>
</gene>
<feature type="region of interest" description="Disordered" evidence="8">
    <location>
        <begin position="419"/>
        <end position="472"/>
    </location>
</feature>
<feature type="compositionally biased region" description="Acidic residues" evidence="8">
    <location>
        <begin position="859"/>
        <end position="870"/>
    </location>
</feature>
<evidence type="ECO:0000256" key="5">
    <source>
        <dbReference type="ARBA" id="ARBA00038210"/>
    </source>
</evidence>
<dbReference type="EMBL" id="GBHO01041110">
    <property type="protein sequence ID" value="JAG02494.1"/>
    <property type="molecule type" value="Transcribed_RNA"/>
</dbReference>
<keyword evidence="2" id="KW-0677">Repeat</keyword>
<dbReference type="GO" id="GO:0051301">
    <property type="term" value="P:cell division"/>
    <property type="evidence" value="ECO:0007669"/>
    <property type="project" value="TreeGrafter"/>
</dbReference>
<dbReference type="Pfam" id="PF00515">
    <property type="entry name" value="TPR_1"/>
    <property type="match status" value="2"/>
</dbReference>
<dbReference type="GO" id="GO:0007091">
    <property type="term" value="P:metaphase/anaphase transition of mitotic cell cycle"/>
    <property type="evidence" value="ECO:0007669"/>
    <property type="project" value="TreeGrafter"/>
</dbReference>
<organism evidence="9">
    <name type="scientific">Lygus hesperus</name>
    <name type="common">Western plant bug</name>
    <dbReference type="NCBI Taxonomy" id="30085"/>
    <lineage>
        <taxon>Eukaryota</taxon>
        <taxon>Metazoa</taxon>
        <taxon>Ecdysozoa</taxon>
        <taxon>Arthropoda</taxon>
        <taxon>Hexapoda</taxon>
        <taxon>Insecta</taxon>
        <taxon>Pterygota</taxon>
        <taxon>Neoptera</taxon>
        <taxon>Paraneoptera</taxon>
        <taxon>Hemiptera</taxon>
        <taxon>Heteroptera</taxon>
        <taxon>Panheteroptera</taxon>
        <taxon>Cimicomorpha</taxon>
        <taxon>Miridae</taxon>
        <taxon>Mirini</taxon>
        <taxon>Lygus</taxon>
    </lineage>
</organism>
<dbReference type="InterPro" id="IPR011990">
    <property type="entry name" value="TPR-like_helical_dom_sf"/>
</dbReference>
<feature type="region of interest" description="Disordered" evidence="8">
    <location>
        <begin position="370"/>
        <end position="406"/>
    </location>
</feature>
<feature type="repeat" description="TPR" evidence="7">
    <location>
        <begin position="681"/>
        <end position="714"/>
    </location>
</feature>
<feature type="repeat" description="TPR" evidence="7">
    <location>
        <begin position="783"/>
        <end position="816"/>
    </location>
</feature>
<name>A0A0A9W3T4_LYGHE</name>
<feature type="compositionally biased region" description="Polar residues" evidence="8">
    <location>
        <begin position="374"/>
        <end position="401"/>
    </location>
</feature>
<feature type="non-terminal residue" evidence="9">
    <location>
        <position position="1"/>
    </location>
</feature>
<dbReference type="GO" id="GO:0031145">
    <property type="term" value="P:anaphase-promoting complex-dependent catabolic process"/>
    <property type="evidence" value="ECO:0007669"/>
    <property type="project" value="TreeGrafter"/>
</dbReference>
<dbReference type="SUPFAM" id="SSF48452">
    <property type="entry name" value="TPR-like"/>
    <property type="match status" value="2"/>
</dbReference>